<proteinExistence type="predicted"/>
<dbReference type="HOGENOM" id="CLU_1431690_0_0_2"/>
<feature type="region of interest" description="Disordered" evidence="1">
    <location>
        <begin position="1"/>
        <end position="85"/>
    </location>
</feature>
<accession>K0I900</accession>
<name>K0I900_NITGG</name>
<dbReference type="AlphaFoldDB" id="K0I900"/>
<evidence type="ECO:0000313" key="3">
    <source>
        <dbReference type="Proteomes" id="UP000008037"/>
    </source>
</evidence>
<evidence type="ECO:0000313" key="2">
    <source>
        <dbReference type="EMBL" id="AFU57746.1"/>
    </source>
</evidence>
<dbReference type="Proteomes" id="UP000008037">
    <property type="component" value="Chromosome"/>
</dbReference>
<gene>
    <name evidence="2" type="ordered locus">Ngar_c08040</name>
</gene>
<protein>
    <submittedName>
        <fullName evidence="2">Uncharacterized protein</fullName>
    </submittedName>
</protein>
<feature type="compositionally biased region" description="Polar residues" evidence="1">
    <location>
        <begin position="39"/>
        <end position="51"/>
    </location>
</feature>
<dbReference type="BioCyc" id="CNIT1237085:G1324-802-MONOMER"/>
<evidence type="ECO:0000256" key="1">
    <source>
        <dbReference type="SAM" id="MobiDB-lite"/>
    </source>
</evidence>
<keyword evidence="3" id="KW-1185">Reference proteome</keyword>
<organism evidence="2 3">
    <name type="scientific">Nitrososphaera gargensis (strain Ga9.2)</name>
    <dbReference type="NCBI Taxonomy" id="1237085"/>
    <lineage>
        <taxon>Archaea</taxon>
        <taxon>Nitrososphaerota</taxon>
        <taxon>Nitrososphaeria</taxon>
        <taxon>Nitrososphaerales</taxon>
        <taxon>Nitrososphaeraceae</taxon>
        <taxon>Nitrososphaera</taxon>
    </lineage>
</organism>
<reference evidence="2 3" key="1">
    <citation type="journal article" date="2012" name="Environ. Microbiol.">
        <title>The genome of the ammonia-oxidizing Candidatus Nitrososphaera gargensis: insights into metabolic versatility and environmental adaptations.</title>
        <authorList>
            <person name="Spang A."/>
            <person name="Poehlein A."/>
            <person name="Offre P."/>
            <person name="Zumbragel S."/>
            <person name="Haider S."/>
            <person name="Rychlik N."/>
            <person name="Nowka B."/>
            <person name="Schmeisser C."/>
            <person name="Lebedeva E.V."/>
            <person name="Rattei T."/>
            <person name="Bohm C."/>
            <person name="Schmid M."/>
            <person name="Galushko A."/>
            <person name="Hatzenpichler R."/>
            <person name="Weinmaier T."/>
            <person name="Daniel R."/>
            <person name="Schleper C."/>
            <person name="Spieck E."/>
            <person name="Streit W."/>
            <person name="Wagner M."/>
        </authorList>
    </citation>
    <scope>NUCLEOTIDE SEQUENCE [LARGE SCALE GENOMIC DNA]</scope>
    <source>
        <strain evidence="3">Ga9.2</strain>
    </source>
</reference>
<dbReference type="InParanoid" id="K0I900"/>
<dbReference type="STRING" id="1237085.Ngar_c08040"/>
<sequence length="189" mass="20432">MEEYAGRRRSSGFPDNLGVALPAGEPAGLGSGPEFIRTTLPTSAIRQSLGRTTPLPEEKEIQEIPAGSTQSVRVGSGGPSQGSLSVGDQAEAIFQMKSFYRTNLPRLGTGASIPVGHLHTSLLEPSNGGAVISDQQFQDARNSYSRMGVIDDYNTCHCRHPSQSDGGQEKLFLEFRASFYNRWPSCRID</sequence>
<dbReference type="EMBL" id="CP002408">
    <property type="protein sequence ID" value="AFU57746.1"/>
    <property type="molecule type" value="Genomic_DNA"/>
</dbReference>
<dbReference type="KEGG" id="nga:Ngar_c08040"/>